<dbReference type="Proteomes" id="UP000077134">
    <property type="component" value="Unassembled WGS sequence"/>
</dbReference>
<evidence type="ECO:0000313" key="4">
    <source>
        <dbReference type="EMBL" id="OAB76378.1"/>
    </source>
</evidence>
<keyword evidence="5" id="KW-1185">Reference proteome</keyword>
<evidence type="ECO:0000256" key="1">
    <source>
        <dbReference type="ARBA" id="ARBA00022450"/>
    </source>
</evidence>
<dbReference type="PROSITE" id="PS00012">
    <property type="entry name" value="PHOSPHOPANTETHEINE"/>
    <property type="match status" value="1"/>
</dbReference>
<dbReference type="OrthoDB" id="9803943at2"/>
<dbReference type="EMBL" id="LSFN01000005">
    <property type="protein sequence ID" value="OAB76378.1"/>
    <property type="molecule type" value="Genomic_DNA"/>
</dbReference>
<name>A0A167FBD7_9BACL</name>
<protein>
    <recommendedName>
        <fullName evidence="3">Carrier domain-containing protein</fullName>
    </recommendedName>
</protein>
<gene>
    <name evidence="4" type="ORF">PNBC_02895</name>
</gene>
<feature type="domain" description="Carrier" evidence="3">
    <location>
        <begin position="2"/>
        <end position="87"/>
    </location>
</feature>
<keyword evidence="2" id="KW-0597">Phosphoprotein</keyword>
<dbReference type="RefSeq" id="WP_068655042.1">
    <property type="nucleotide sequence ID" value="NZ_CP017770.1"/>
</dbReference>
<dbReference type="STRING" id="1763538.LPB68_00640"/>
<dbReference type="InterPro" id="IPR006162">
    <property type="entry name" value="Ppantetheine_attach_site"/>
</dbReference>
<comment type="caution">
    <text evidence="4">The sequence shown here is derived from an EMBL/GenBank/DDBJ whole genome shotgun (WGS) entry which is preliminary data.</text>
</comment>
<dbReference type="Pfam" id="PF00550">
    <property type="entry name" value="PP-binding"/>
    <property type="match status" value="1"/>
</dbReference>
<dbReference type="InterPro" id="IPR009081">
    <property type="entry name" value="PP-bd_ACP"/>
</dbReference>
<evidence type="ECO:0000256" key="2">
    <source>
        <dbReference type="ARBA" id="ARBA00022553"/>
    </source>
</evidence>
<organism evidence="4 5">
    <name type="scientific">Paenibacillus crassostreae</name>
    <dbReference type="NCBI Taxonomy" id="1763538"/>
    <lineage>
        <taxon>Bacteria</taxon>
        <taxon>Bacillati</taxon>
        <taxon>Bacillota</taxon>
        <taxon>Bacilli</taxon>
        <taxon>Bacillales</taxon>
        <taxon>Paenibacillaceae</taxon>
        <taxon>Paenibacillus</taxon>
    </lineage>
</organism>
<reference evidence="4 5" key="1">
    <citation type="submission" date="2016-02" db="EMBL/GenBank/DDBJ databases">
        <title>Paenibacillus sp. LPB0068, isolated from Crassostrea gigas.</title>
        <authorList>
            <person name="Shin S.-K."/>
            <person name="Yi H."/>
        </authorList>
    </citation>
    <scope>NUCLEOTIDE SEQUENCE [LARGE SCALE GENOMIC DNA]</scope>
    <source>
        <strain evidence="4 5">LPB0068</strain>
    </source>
</reference>
<evidence type="ECO:0000313" key="5">
    <source>
        <dbReference type="Proteomes" id="UP000077134"/>
    </source>
</evidence>
<evidence type="ECO:0000259" key="3">
    <source>
        <dbReference type="PROSITE" id="PS50075"/>
    </source>
</evidence>
<dbReference type="SUPFAM" id="SSF47336">
    <property type="entry name" value="ACP-like"/>
    <property type="match status" value="1"/>
</dbReference>
<proteinExistence type="predicted"/>
<sequence>MENIEKKVFELIVDRLELKDVRFEDIDYDDPIFASFDEEGRGMQLDSVDALEIVVGLNEEFGIKVSDENMAVFRSIRTIAEFIREQQITVE</sequence>
<dbReference type="Gene3D" id="1.10.1200.10">
    <property type="entry name" value="ACP-like"/>
    <property type="match status" value="1"/>
</dbReference>
<dbReference type="PROSITE" id="PS50075">
    <property type="entry name" value="CARRIER"/>
    <property type="match status" value="1"/>
</dbReference>
<dbReference type="KEGG" id="pcx:LPB68_00640"/>
<keyword evidence="1" id="KW-0596">Phosphopantetheine</keyword>
<accession>A0A167FBD7</accession>
<dbReference type="InterPro" id="IPR036736">
    <property type="entry name" value="ACP-like_sf"/>
</dbReference>
<dbReference type="AlphaFoldDB" id="A0A167FBD7"/>